<accession>A0AAD6X0J4</accession>
<keyword evidence="3" id="KW-1185">Reference proteome</keyword>
<feature type="compositionally biased region" description="Basic and acidic residues" evidence="1">
    <location>
        <begin position="141"/>
        <end position="161"/>
    </location>
</feature>
<sequence length="237" mass="25893">MYSDSPSFLRSVTARTLSPAESGSPPRPSFKHSRAHLPLSPSRPHARRASCIISAIRSTKSTGRTTEVYAPPPRAPHTDFHSSRPRSRSAFLRSQGESDDLSALRSPPVRRHDTQQGEEVQEPELSTRPSSATLPTPPPRGDVRTSPRIRRAEGDAHEHDPPQIPPCSSRSNDNYTPTDHLSTPPQKSYVRVRDVTGASSTGTHQRQPLAHLARAPACARLMSTASTASLSHLGTWE</sequence>
<proteinExistence type="predicted"/>
<dbReference type="Proteomes" id="UP001218188">
    <property type="component" value="Unassembled WGS sequence"/>
</dbReference>
<evidence type="ECO:0000313" key="3">
    <source>
        <dbReference type="Proteomes" id="UP001218188"/>
    </source>
</evidence>
<name>A0AAD6X0J4_9AGAR</name>
<feature type="compositionally biased region" description="Polar residues" evidence="1">
    <location>
        <begin position="1"/>
        <end position="21"/>
    </location>
</feature>
<feature type="region of interest" description="Disordered" evidence="1">
    <location>
        <begin position="1"/>
        <end position="190"/>
    </location>
</feature>
<protein>
    <submittedName>
        <fullName evidence="2">Uncharacterized protein</fullName>
    </submittedName>
</protein>
<gene>
    <name evidence="2" type="ORF">C8F04DRAFT_1259882</name>
</gene>
<evidence type="ECO:0000256" key="1">
    <source>
        <dbReference type="SAM" id="MobiDB-lite"/>
    </source>
</evidence>
<dbReference type="AlphaFoldDB" id="A0AAD6X0J4"/>
<reference evidence="2" key="1">
    <citation type="submission" date="2023-03" db="EMBL/GenBank/DDBJ databases">
        <title>Massive genome expansion in bonnet fungi (Mycena s.s.) driven by repeated elements and novel gene families across ecological guilds.</title>
        <authorList>
            <consortium name="Lawrence Berkeley National Laboratory"/>
            <person name="Harder C.B."/>
            <person name="Miyauchi S."/>
            <person name="Viragh M."/>
            <person name="Kuo A."/>
            <person name="Thoen E."/>
            <person name="Andreopoulos B."/>
            <person name="Lu D."/>
            <person name="Skrede I."/>
            <person name="Drula E."/>
            <person name="Henrissat B."/>
            <person name="Morin E."/>
            <person name="Kohler A."/>
            <person name="Barry K."/>
            <person name="LaButti K."/>
            <person name="Morin E."/>
            <person name="Salamov A."/>
            <person name="Lipzen A."/>
            <person name="Mereny Z."/>
            <person name="Hegedus B."/>
            <person name="Baldrian P."/>
            <person name="Stursova M."/>
            <person name="Weitz H."/>
            <person name="Taylor A."/>
            <person name="Grigoriev I.V."/>
            <person name="Nagy L.G."/>
            <person name="Martin F."/>
            <person name="Kauserud H."/>
        </authorList>
    </citation>
    <scope>NUCLEOTIDE SEQUENCE</scope>
    <source>
        <strain evidence="2">CBHHK200</strain>
    </source>
</reference>
<feature type="compositionally biased region" description="Polar residues" evidence="1">
    <location>
        <begin position="56"/>
        <end position="65"/>
    </location>
</feature>
<organism evidence="2 3">
    <name type="scientific">Mycena alexandri</name>
    <dbReference type="NCBI Taxonomy" id="1745969"/>
    <lineage>
        <taxon>Eukaryota</taxon>
        <taxon>Fungi</taxon>
        <taxon>Dikarya</taxon>
        <taxon>Basidiomycota</taxon>
        <taxon>Agaricomycotina</taxon>
        <taxon>Agaricomycetes</taxon>
        <taxon>Agaricomycetidae</taxon>
        <taxon>Agaricales</taxon>
        <taxon>Marasmiineae</taxon>
        <taxon>Mycenaceae</taxon>
        <taxon>Mycena</taxon>
    </lineage>
</organism>
<dbReference type="EMBL" id="JARJCM010000057">
    <property type="protein sequence ID" value="KAJ7034373.1"/>
    <property type="molecule type" value="Genomic_DNA"/>
</dbReference>
<feature type="compositionally biased region" description="Polar residues" evidence="1">
    <location>
        <begin position="166"/>
        <end position="186"/>
    </location>
</feature>
<comment type="caution">
    <text evidence="2">The sequence shown here is derived from an EMBL/GenBank/DDBJ whole genome shotgun (WGS) entry which is preliminary data.</text>
</comment>
<evidence type="ECO:0000313" key="2">
    <source>
        <dbReference type="EMBL" id="KAJ7034373.1"/>
    </source>
</evidence>